<dbReference type="GO" id="GO:0046872">
    <property type="term" value="F:metal ion binding"/>
    <property type="evidence" value="ECO:0007669"/>
    <property type="project" value="UniProtKB-KW"/>
</dbReference>
<dbReference type="GO" id="GO:0000105">
    <property type="term" value="P:L-histidine biosynthetic process"/>
    <property type="evidence" value="ECO:0007669"/>
    <property type="project" value="TreeGrafter"/>
</dbReference>
<comment type="similarity">
    <text evidence="2">Belongs to the inositol monophosphatase superfamily.</text>
</comment>
<dbReference type="PRINTS" id="PR00377">
    <property type="entry name" value="IMPHPHTASES"/>
</dbReference>
<feature type="binding site" evidence="6">
    <location>
        <position position="339"/>
    </location>
    <ligand>
        <name>Mg(2+)</name>
        <dbReference type="ChEBI" id="CHEBI:18420"/>
        <label>1</label>
        <note>catalytic</note>
    </ligand>
</feature>
<gene>
    <name evidence="8" type="ORF">F1D05_11950</name>
</gene>
<accession>A0A7G6WWW7</accession>
<name>A0A7G6WWW7_9ACTN</name>
<evidence type="ECO:0000256" key="1">
    <source>
        <dbReference type="ARBA" id="ARBA00001946"/>
    </source>
</evidence>
<dbReference type="InterPro" id="IPR000760">
    <property type="entry name" value="Inositol_monophosphatase-like"/>
</dbReference>
<feature type="compositionally biased region" description="Basic and acidic residues" evidence="7">
    <location>
        <begin position="9"/>
        <end position="24"/>
    </location>
</feature>
<feature type="compositionally biased region" description="Basic and acidic residues" evidence="7">
    <location>
        <begin position="101"/>
        <end position="113"/>
    </location>
</feature>
<dbReference type="EMBL" id="CP043661">
    <property type="protein sequence ID" value="QNE18482.1"/>
    <property type="molecule type" value="Genomic_DNA"/>
</dbReference>
<dbReference type="InterPro" id="IPR051090">
    <property type="entry name" value="Inositol_monoP_superfamily"/>
</dbReference>
<reference evidence="8 9" key="2">
    <citation type="journal article" date="2020" name="Microbiol. Resour. Announc.">
        <title>Antarctic desert soil bacteria exhibit high novel natural product potential, evaluated through long-read genome sequencing and comparative genomics.</title>
        <authorList>
            <person name="Benaud N."/>
            <person name="Edwards R.J."/>
            <person name="Amos T.G."/>
            <person name="D'Agostino P.M."/>
            <person name="Gutierrez-Chavez C."/>
            <person name="Montgomery K."/>
            <person name="Nicetic I."/>
            <person name="Ferrari B.C."/>
        </authorList>
    </citation>
    <scope>NUCLEOTIDE SEQUENCE [LARGE SCALE GENOMIC DNA]</scope>
    <source>
        <strain evidence="8 9">SPB151</strain>
    </source>
</reference>
<evidence type="ECO:0000256" key="7">
    <source>
        <dbReference type="SAM" id="MobiDB-lite"/>
    </source>
</evidence>
<evidence type="ECO:0000256" key="2">
    <source>
        <dbReference type="ARBA" id="ARBA00009759"/>
    </source>
</evidence>
<protein>
    <submittedName>
        <fullName evidence="8">Inositol monophosphatase</fullName>
    </submittedName>
</protein>
<reference evidence="9" key="1">
    <citation type="submission" date="2019-09" db="EMBL/GenBank/DDBJ databases">
        <title>Antimicrobial potential of Antarctic Bacteria.</title>
        <authorList>
            <person name="Benaud N."/>
            <person name="Edwards R.J."/>
            <person name="Ferrari B.C."/>
        </authorList>
    </citation>
    <scope>NUCLEOTIDE SEQUENCE [LARGE SCALE GENOMIC DNA]</scope>
    <source>
        <strain evidence="9">SPB151</strain>
    </source>
</reference>
<dbReference type="Pfam" id="PF00459">
    <property type="entry name" value="Inositol_P"/>
    <property type="match status" value="1"/>
</dbReference>
<evidence type="ECO:0000256" key="3">
    <source>
        <dbReference type="ARBA" id="ARBA00022723"/>
    </source>
</evidence>
<feature type="binding site" evidence="6">
    <location>
        <position position="217"/>
    </location>
    <ligand>
        <name>Mg(2+)</name>
        <dbReference type="ChEBI" id="CHEBI:18420"/>
        <label>1</label>
        <note>catalytic</note>
    </ligand>
</feature>
<dbReference type="Proteomes" id="UP000515563">
    <property type="component" value="Chromosome"/>
</dbReference>
<sequence>MLHRGLPRAHQDHRQRPHPDEGTSRRPQVRPHRLARQQNPPPRRLTPNPKAALSSPAEGGLRHAKNNHKQETDKGKKTKIESCHSQSTALGRAGTKAVPQAERDRATAATGEEHRRVCQELGSWAAGLELIASAVVDSADDLQLAFTISDLAADLALGYFESGVSATLKADGTPVTEADRAVERLFRERLSAARPADALLGEELGRLGESDRVWIIDPIDGTSYFSRRDPNWRVQLALEIAGSIELAVVTAPALRRRWWATRGGGAYESSWPPEQAEPMRLEVSTTSLMADARLNALDDASRARLPPSAARAPESPLPLVELVRGETDAFLVERYYVWDHAPWILLVEEAGGRFTDRAGGHAADQGGGLYSNANLHSRLLTALHYPPHS</sequence>
<dbReference type="InterPro" id="IPR020583">
    <property type="entry name" value="Inositol_monoP_metal-BS"/>
</dbReference>
<keyword evidence="5 6" id="KW-0460">Magnesium</keyword>
<comment type="cofactor">
    <cofactor evidence="1 6">
        <name>Mg(2+)</name>
        <dbReference type="ChEBI" id="CHEBI:18420"/>
    </cofactor>
</comment>
<dbReference type="SUPFAM" id="SSF56655">
    <property type="entry name" value="Carbohydrate phosphatase"/>
    <property type="match status" value="1"/>
</dbReference>
<organism evidence="8 9">
    <name type="scientific">Kribbella qitaiheensis</name>
    <dbReference type="NCBI Taxonomy" id="1544730"/>
    <lineage>
        <taxon>Bacteria</taxon>
        <taxon>Bacillati</taxon>
        <taxon>Actinomycetota</taxon>
        <taxon>Actinomycetes</taxon>
        <taxon>Propionibacteriales</taxon>
        <taxon>Kribbellaceae</taxon>
        <taxon>Kribbella</taxon>
    </lineage>
</organism>
<evidence type="ECO:0000256" key="4">
    <source>
        <dbReference type="ARBA" id="ARBA00022801"/>
    </source>
</evidence>
<feature type="binding site" evidence="6">
    <location>
        <position position="220"/>
    </location>
    <ligand>
        <name>Mg(2+)</name>
        <dbReference type="ChEBI" id="CHEBI:18420"/>
        <label>2</label>
    </ligand>
</feature>
<feature type="binding site" evidence="6">
    <location>
        <position position="219"/>
    </location>
    <ligand>
        <name>Mg(2+)</name>
        <dbReference type="ChEBI" id="CHEBI:18420"/>
        <label>1</label>
        <note>catalytic</note>
    </ligand>
</feature>
<keyword evidence="4" id="KW-0378">Hydrolase</keyword>
<dbReference type="AlphaFoldDB" id="A0A7G6WWW7"/>
<dbReference type="PANTHER" id="PTHR43200:SF6">
    <property type="entry name" value="3'(2'),5'-BISPHOSPHATE NUCLEOTIDASE"/>
    <property type="match status" value="1"/>
</dbReference>
<dbReference type="KEGG" id="kqi:F1D05_11950"/>
<feature type="binding site" evidence="6">
    <location>
        <position position="202"/>
    </location>
    <ligand>
        <name>Mg(2+)</name>
        <dbReference type="ChEBI" id="CHEBI:18420"/>
        <label>1</label>
        <note>catalytic</note>
    </ligand>
</feature>
<evidence type="ECO:0000313" key="9">
    <source>
        <dbReference type="Proteomes" id="UP000515563"/>
    </source>
</evidence>
<dbReference type="PANTHER" id="PTHR43200">
    <property type="entry name" value="PHOSPHATASE"/>
    <property type="match status" value="1"/>
</dbReference>
<keyword evidence="9" id="KW-1185">Reference proteome</keyword>
<dbReference type="Gene3D" id="3.40.190.80">
    <property type="match status" value="1"/>
</dbReference>
<keyword evidence="3 6" id="KW-0479">Metal-binding</keyword>
<feature type="region of interest" description="Disordered" evidence="7">
    <location>
        <begin position="1"/>
        <end position="113"/>
    </location>
</feature>
<dbReference type="PROSITE" id="PS00629">
    <property type="entry name" value="IMP_1"/>
    <property type="match status" value="1"/>
</dbReference>
<feature type="compositionally biased region" description="Basic and acidic residues" evidence="7">
    <location>
        <begin position="68"/>
        <end position="82"/>
    </location>
</feature>
<evidence type="ECO:0000256" key="5">
    <source>
        <dbReference type="ARBA" id="ARBA00022842"/>
    </source>
</evidence>
<dbReference type="Gene3D" id="3.30.540.10">
    <property type="entry name" value="Fructose-1,6-Bisphosphatase, subunit A, domain 1"/>
    <property type="match status" value="1"/>
</dbReference>
<evidence type="ECO:0000313" key="8">
    <source>
        <dbReference type="EMBL" id="QNE18482.1"/>
    </source>
</evidence>
<proteinExistence type="inferred from homology"/>
<dbReference type="GO" id="GO:0016791">
    <property type="term" value="F:phosphatase activity"/>
    <property type="evidence" value="ECO:0007669"/>
    <property type="project" value="UniProtKB-ARBA"/>
</dbReference>
<evidence type="ECO:0000256" key="6">
    <source>
        <dbReference type="PIRSR" id="PIRSR600760-2"/>
    </source>
</evidence>